<dbReference type="GO" id="GO:0004560">
    <property type="term" value="F:alpha-L-fucosidase activity"/>
    <property type="evidence" value="ECO:0007669"/>
    <property type="project" value="InterPro"/>
</dbReference>
<dbReference type="Proteomes" id="UP000198935">
    <property type="component" value="Unassembled WGS sequence"/>
</dbReference>
<accession>A0A1H3QZS6</accession>
<evidence type="ECO:0000313" key="5">
    <source>
        <dbReference type="Proteomes" id="UP000198935"/>
    </source>
</evidence>
<dbReference type="OrthoDB" id="9802600at2"/>
<dbReference type="InterPro" id="IPR012341">
    <property type="entry name" value="6hp_glycosidase-like_sf"/>
</dbReference>
<evidence type="ECO:0000259" key="3">
    <source>
        <dbReference type="Pfam" id="PF22124"/>
    </source>
</evidence>
<organism evidence="4 5">
    <name type="scientific">Evansella caseinilytica</name>
    <dbReference type="NCBI Taxonomy" id="1503961"/>
    <lineage>
        <taxon>Bacteria</taxon>
        <taxon>Bacillati</taxon>
        <taxon>Bacillota</taxon>
        <taxon>Bacilli</taxon>
        <taxon>Bacillales</taxon>
        <taxon>Bacillaceae</taxon>
        <taxon>Evansella</taxon>
    </lineage>
</organism>
<feature type="domain" description="Glycosyl hydrolase family 95 catalytic" evidence="3">
    <location>
        <begin position="274"/>
        <end position="685"/>
    </location>
</feature>
<dbReference type="InterPro" id="IPR027414">
    <property type="entry name" value="GH95_N_dom"/>
</dbReference>
<evidence type="ECO:0000259" key="1">
    <source>
        <dbReference type="Pfam" id="PF14498"/>
    </source>
</evidence>
<feature type="domain" description="Glycosyl hydrolase family 95 N-terminal" evidence="1">
    <location>
        <begin position="16"/>
        <end position="246"/>
    </location>
</feature>
<protein>
    <submittedName>
        <fullName evidence="4">Glycosyl hydrolase family 65, N-terminal domain</fullName>
    </submittedName>
</protein>
<dbReference type="InterPro" id="IPR054363">
    <property type="entry name" value="GH95_cat"/>
</dbReference>
<evidence type="ECO:0000259" key="2">
    <source>
        <dbReference type="Pfam" id="PF21307"/>
    </source>
</evidence>
<dbReference type="InterPro" id="IPR016518">
    <property type="entry name" value="Alpha-L-fucosidase"/>
</dbReference>
<dbReference type="SUPFAM" id="SSF48208">
    <property type="entry name" value="Six-hairpin glycosidases"/>
    <property type="match status" value="1"/>
</dbReference>
<reference evidence="5" key="1">
    <citation type="submission" date="2016-10" db="EMBL/GenBank/DDBJ databases">
        <authorList>
            <person name="Varghese N."/>
            <person name="Submissions S."/>
        </authorList>
    </citation>
    <scope>NUCLEOTIDE SEQUENCE [LARGE SCALE GENOMIC DNA]</scope>
    <source>
        <strain evidence="5">SP</strain>
    </source>
</reference>
<sequence>MQKEMRLGYMPKRGLMSGQSASCWQEALVTGNGKTGALVYGDPLKETIILNHEKLYEPFHDEVVQNNDLSPYLGEIRTLMKNGRFRDAAELFSDKSGHPLLFTDAFHPAYALKFQMESTGPVYDYLRTVDFETGEVKVHWKDAADEYIRKLFISRADNVIVLQMTAKQGTVINGELAIDDFVHEGSAERCEIGSENNTLSFSCAYAKTSKGYTGLSVVHTNCGSVTAEKEKLVITDAKEVLILTKIAPLENKRAAYDKQNKLYEDILSVIHHGYPALLKRHVNVHGSIFNRVSFTINEELDENVTTEELLAKKTSGVNKQLLQKMFDMGRYVFLCASGDYPPNLVGLWTGEWRPAWSGDFTTDANVNLAVSGGGIGNMPEAMEGYFRLIEKIAPDWKINAKTMYGCRGFLAGCRTDGNHNIHTHFNVDWPLGFWTAGAQWLVLPFYEWYQISGDTKFFLERTLPLMKEIALFYEDFLTEYDENGKAMFIPSYSPENTPAIREDLLDRGWQPSQATINATMDIAVAKELYTYLIAACEELGVEQDNIPKWKEMLEKLPGYQINDDGALKEWVHKDLDDNYDHRHISHLYPVWPGHEITPDANRDLFQAAVTALWKKGRENYSAHGVMHSGIVGARMKKPEVVLENMRLLLEEGDYIYSSLVTSHNPSREIYNVDASCSLPTLVMEMTAYTYPGVLELLPAVPAELSKGTIKGMLGRGQLLLEELTWDLAAKKISVTVTSRKDQVVDIIVRQGIEEIEAVKTSVAMERKNRTTVALALKKNVPSTFEIILE</sequence>
<dbReference type="InterPro" id="IPR008928">
    <property type="entry name" value="6-hairpin_glycosidase_sf"/>
</dbReference>
<name>A0A1H3QZS6_9BACI</name>
<dbReference type="GO" id="GO:0005975">
    <property type="term" value="P:carbohydrate metabolic process"/>
    <property type="evidence" value="ECO:0007669"/>
    <property type="project" value="InterPro"/>
</dbReference>
<dbReference type="EMBL" id="FNPI01000007">
    <property type="protein sequence ID" value="SDZ19092.1"/>
    <property type="molecule type" value="Genomic_DNA"/>
</dbReference>
<dbReference type="PANTHER" id="PTHR31084:SF0">
    <property type="entry name" value="ALPHA-L-FUCOSIDASE 2"/>
    <property type="match status" value="1"/>
</dbReference>
<dbReference type="STRING" id="1503961.SAMN05421736_107133"/>
<dbReference type="AlphaFoldDB" id="A0A1H3QZS6"/>
<feature type="domain" description="Alpha fucosidase A-like C-terminal" evidence="2">
    <location>
        <begin position="692"/>
        <end position="778"/>
    </location>
</feature>
<dbReference type="Gene3D" id="1.50.10.10">
    <property type="match status" value="1"/>
</dbReference>
<keyword evidence="4" id="KW-0378">Hydrolase</keyword>
<evidence type="ECO:0000313" key="4">
    <source>
        <dbReference type="EMBL" id="SDZ19092.1"/>
    </source>
</evidence>
<gene>
    <name evidence="4" type="ORF">SAMN05421736_107133</name>
</gene>
<dbReference type="Pfam" id="PF14498">
    <property type="entry name" value="Glyco_hyd_65N_2"/>
    <property type="match status" value="1"/>
</dbReference>
<dbReference type="InterPro" id="IPR049053">
    <property type="entry name" value="AFCA-like_C"/>
</dbReference>
<dbReference type="PIRSF" id="PIRSF007663">
    <property type="entry name" value="UCP007663"/>
    <property type="match status" value="1"/>
</dbReference>
<keyword evidence="5" id="KW-1185">Reference proteome</keyword>
<dbReference type="PANTHER" id="PTHR31084">
    <property type="entry name" value="ALPHA-L-FUCOSIDASE 2"/>
    <property type="match status" value="1"/>
</dbReference>
<dbReference type="Pfam" id="PF22124">
    <property type="entry name" value="Glyco_hydro_95_cat"/>
    <property type="match status" value="1"/>
</dbReference>
<dbReference type="Pfam" id="PF21307">
    <property type="entry name" value="Glyco_hydro_95_C"/>
    <property type="match status" value="1"/>
</dbReference>
<proteinExistence type="predicted"/>